<keyword evidence="10" id="KW-1185">Reference proteome</keyword>
<comment type="caution">
    <text evidence="9">The sequence shown here is derived from an EMBL/GenBank/DDBJ whole genome shotgun (WGS) entry which is preliminary data.</text>
</comment>
<dbReference type="InterPro" id="IPR010158">
    <property type="entry name" value="Amidase_Cbmase"/>
</dbReference>
<dbReference type="AlphaFoldDB" id="A0A916WKG3"/>
<feature type="domain" description="Oxo-4-hydroxy-4-carboxy-5-ureidoimidazoline decarboxylase" evidence="8">
    <location>
        <begin position="9"/>
        <end position="170"/>
    </location>
</feature>
<keyword evidence="6" id="KW-0378">Hydrolase</keyword>
<evidence type="ECO:0000256" key="6">
    <source>
        <dbReference type="ARBA" id="ARBA00022801"/>
    </source>
</evidence>
<dbReference type="GO" id="GO:0006144">
    <property type="term" value="P:purine nucleobase metabolic process"/>
    <property type="evidence" value="ECO:0007669"/>
    <property type="project" value="UniProtKB-KW"/>
</dbReference>
<protein>
    <recommendedName>
        <fullName evidence="8">Oxo-4-hydroxy-4-carboxy-5-ureidoimidazoline decarboxylase domain-containing protein</fullName>
    </recommendedName>
</protein>
<dbReference type="InterPro" id="IPR002933">
    <property type="entry name" value="Peptidase_M20"/>
</dbReference>
<dbReference type="RefSeq" id="WP_188709517.1">
    <property type="nucleotide sequence ID" value="NZ_BMIG01000014.1"/>
</dbReference>
<dbReference type="SUPFAM" id="SSF158694">
    <property type="entry name" value="UraD-Like"/>
    <property type="match status" value="1"/>
</dbReference>
<dbReference type="InterPro" id="IPR017580">
    <property type="entry name" value="OHCU_decarboxylase-1"/>
</dbReference>
<organism evidence="9 10">
    <name type="scientific">Polaromonas eurypsychrophila</name>
    <dbReference type="NCBI Taxonomy" id="1614635"/>
    <lineage>
        <taxon>Bacteria</taxon>
        <taxon>Pseudomonadati</taxon>
        <taxon>Pseudomonadota</taxon>
        <taxon>Betaproteobacteria</taxon>
        <taxon>Burkholderiales</taxon>
        <taxon>Comamonadaceae</taxon>
        <taxon>Polaromonas</taxon>
    </lineage>
</organism>
<evidence type="ECO:0000259" key="8">
    <source>
        <dbReference type="Pfam" id="PF09349"/>
    </source>
</evidence>
<dbReference type="Proteomes" id="UP000620596">
    <property type="component" value="Unassembled WGS sequence"/>
</dbReference>
<proteinExistence type="inferred from homology"/>
<sequence>MALILEHINTAPIAEAASLLDGLYEHSPWIAEAALGQRPFRSLPQLKHAMARIVHDAGREAQLALIRAHPELAGKAMVSQALTAESTNEQNQAGLTHCSPQEFEKIQALNAAYDTKFDFPFILAVRGPRGTGLARQEIIATFERRLANHADFELAESLRNIHRIVELRLNDKFGIEPRLGHQVWDWQEALSAFSDPGYIEKGQLTVTYLTDAHRSAAGLISQAMRDSGFDEVTIDAVGNVVGRYKASKPGAKTLMTGSHYDTVRNGGKYDGRLGIFTPMACVAELSRRGARLPFDFEVIGFAEEEGQRYKATFLGSGALIGQFNPVWMEQKDADGISMREAMQHAGLPATLEAIKALQRNPSDYLGFVEVHIEQGPVLNELDIPLGIVTSINGGVRYLCEVTGMASHAGTTPMNRRRDAAVAVAELALYVEQRAARDGDSVGTIGILNVPGGSTNVVPGRCQFTLDLRAPNDAQRDAMVSDVLAELGAICERRGVFHTAEETMRAAAAPSTAEWQQRWERAVDSLGVPIYAMPSGAGHDAMKLHEVMPQAMLFVRGQNAGISHNPLESTTSDDIDLAVQAFQHLLNQLATETS</sequence>
<evidence type="ECO:0000256" key="5">
    <source>
        <dbReference type="ARBA" id="ARBA00022723"/>
    </source>
</evidence>
<reference evidence="9" key="2">
    <citation type="submission" date="2020-09" db="EMBL/GenBank/DDBJ databases">
        <authorList>
            <person name="Sun Q."/>
            <person name="Zhou Y."/>
        </authorList>
    </citation>
    <scope>NUCLEOTIDE SEQUENCE</scope>
    <source>
        <strain evidence="9">CGMCC 1.15322</strain>
    </source>
</reference>
<comment type="similarity">
    <text evidence="2">Belongs to the peptidase M20 family.</text>
</comment>
<comment type="cofactor">
    <cofactor evidence="1">
        <name>Mn(2+)</name>
        <dbReference type="ChEBI" id="CHEBI:29035"/>
    </cofactor>
</comment>
<dbReference type="Gene3D" id="3.40.630.10">
    <property type="entry name" value="Zn peptidases"/>
    <property type="match status" value="1"/>
</dbReference>
<dbReference type="EMBL" id="BMIG01000014">
    <property type="protein sequence ID" value="GGB08703.1"/>
    <property type="molecule type" value="Genomic_DNA"/>
</dbReference>
<reference evidence="9" key="1">
    <citation type="journal article" date="2014" name="Int. J. Syst. Evol. Microbiol.">
        <title>Complete genome sequence of Corynebacterium casei LMG S-19264T (=DSM 44701T), isolated from a smear-ripened cheese.</title>
        <authorList>
            <consortium name="US DOE Joint Genome Institute (JGI-PGF)"/>
            <person name="Walter F."/>
            <person name="Albersmeier A."/>
            <person name="Kalinowski J."/>
            <person name="Ruckert C."/>
        </authorList>
    </citation>
    <scope>NUCLEOTIDE SEQUENCE</scope>
    <source>
        <strain evidence="9">CGMCC 1.15322</strain>
    </source>
</reference>
<accession>A0A916WKG3</accession>
<evidence type="ECO:0000256" key="1">
    <source>
        <dbReference type="ARBA" id="ARBA00001936"/>
    </source>
</evidence>
<evidence type="ECO:0000256" key="3">
    <source>
        <dbReference type="ARBA" id="ARBA00011738"/>
    </source>
</evidence>
<dbReference type="Gene3D" id="1.10.3330.10">
    <property type="entry name" value="Oxo-4-hydroxy-4-carboxy-5-ureidoimidazoline decarboxylase"/>
    <property type="match status" value="1"/>
</dbReference>
<dbReference type="GO" id="GO:0000255">
    <property type="term" value="P:allantoin metabolic process"/>
    <property type="evidence" value="ECO:0007669"/>
    <property type="project" value="InterPro"/>
</dbReference>
<dbReference type="NCBIfam" id="TIGR03164">
    <property type="entry name" value="UHCUDC"/>
    <property type="match status" value="1"/>
</dbReference>
<dbReference type="Pfam" id="PF01546">
    <property type="entry name" value="Peptidase_M20"/>
    <property type="match status" value="1"/>
</dbReference>
<name>A0A916WKG3_9BURK</name>
<gene>
    <name evidence="9" type="ORF">GCM10011496_31990</name>
</gene>
<keyword evidence="7" id="KW-0464">Manganese</keyword>
<evidence type="ECO:0000256" key="2">
    <source>
        <dbReference type="ARBA" id="ARBA00006153"/>
    </source>
</evidence>
<dbReference type="InterPro" id="IPR036264">
    <property type="entry name" value="Bact_exopeptidase_dim_dom"/>
</dbReference>
<dbReference type="PANTHER" id="PTHR32494:SF19">
    <property type="entry name" value="ALLANTOATE DEIMINASE-RELATED"/>
    <property type="match status" value="1"/>
</dbReference>
<dbReference type="SUPFAM" id="SSF53187">
    <property type="entry name" value="Zn-dependent exopeptidases"/>
    <property type="match status" value="1"/>
</dbReference>
<keyword evidence="5" id="KW-0479">Metal-binding</keyword>
<evidence type="ECO:0000313" key="9">
    <source>
        <dbReference type="EMBL" id="GGB08703.1"/>
    </source>
</evidence>
<dbReference type="Pfam" id="PF09349">
    <property type="entry name" value="OHCU_decarbox"/>
    <property type="match status" value="1"/>
</dbReference>
<keyword evidence="4" id="KW-0659">Purine metabolism</keyword>
<dbReference type="NCBIfam" id="TIGR01879">
    <property type="entry name" value="hydantase"/>
    <property type="match status" value="1"/>
</dbReference>
<dbReference type="SUPFAM" id="SSF55031">
    <property type="entry name" value="Bacterial exopeptidase dimerisation domain"/>
    <property type="match status" value="1"/>
</dbReference>
<evidence type="ECO:0000313" key="10">
    <source>
        <dbReference type="Proteomes" id="UP000620596"/>
    </source>
</evidence>
<evidence type="ECO:0000256" key="7">
    <source>
        <dbReference type="ARBA" id="ARBA00023211"/>
    </source>
</evidence>
<dbReference type="GO" id="GO:0016813">
    <property type="term" value="F:hydrolase activity, acting on carbon-nitrogen (but not peptide) bonds, in linear amidines"/>
    <property type="evidence" value="ECO:0007669"/>
    <property type="project" value="InterPro"/>
</dbReference>
<dbReference type="GO" id="GO:0046872">
    <property type="term" value="F:metal ion binding"/>
    <property type="evidence" value="ECO:0007669"/>
    <property type="project" value="UniProtKB-KW"/>
</dbReference>
<dbReference type="InterPro" id="IPR036778">
    <property type="entry name" value="OHCU_decarboxylase_sf"/>
</dbReference>
<dbReference type="CDD" id="cd03884">
    <property type="entry name" value="M20_bAS"/>
    <property type="match status" value="1"/>
</dbReference>
<dbReference type="InterPro" id="IPR018020">
    <property type="entry name" value="OHCU_decarboxylase"/>
</dbReference>
<evidence type="ECO:0000256" key="4">
    <source>
        <dbReference type="ARBA" id="ARBA00022631"/>
    </source>
</evidence>
<dbReference type="PANTHER" id="PTHR32494">
    <property type="entry name" value="ALLANTOATE DEIMINASE-RELATED"/>
    <property type="match status" value="1"/>
</dbReference>
<dbReference type="Gene3D" id="3.30.70.360">
    <property type="match status" value="1"/>
</dbReference>
<comment type="subunit">
    <text evidence="3">Homodimer.</text>
</comment>